<dbReference type="OrthoDB" id="2384430at2759"/>
<dbReference type="EMBL" id="CAJVPS010000017">
    <property type="protein sequence ID" value="CAG8441106.1"/>
    <property type="molecule type" value="Genomic_DNA"/>
</dbReference>
<evidence type="ECO:0000313" key="1">
    <source>
        <dbReference type="EMBL" id="CAG8441106.1"/>
    </source>
</evidence>
<dbReference type="AlphaFoldDB" id="A0A9N8V2L9"/>
<dbReference type="InterPro" id="IPR044623">
    <property type="entry name" value="HRD3"/>
</dbReference>
<name>A0A9N8V2L9_9GLOM</name>
<dbReference type="GO" id="GO:0036503">
    <property type="term" value="P:ERAD pathway"/>
    <property type="evidence" value="ECO:0007669"/>
    <property type="project" value="InterPro"/>
</dbReference>
<evidence type="ECO:0000313" key="2">
    <source>
        <dbReference type="Proteomes" id="UP000789508"/>
    </source>
</evidence>
<protein>
    <submittedName>
        <fullName evidence="1">12659_t:CDS:1</fullName>
    </submittedName>
</protein>
<reference evidence="1" key="1">
    <citation type="submission" date="2021-06" db="EMBL/GenBank/DDBJ databases">
        <authorList>
            <person name="Kallberg Y."/>
            <person name="Tangrot J."/>
            <person name="Rosling A."/>
        </authorList>
    </citation>
    <scope>NUCLEOTIDE SEQUENCE</scope>
    <source>
        <strain evidence="1">FL130A</strain>
    </source>
</reference>
<dbReference type="PANTHER" id="PTHR45084:SF1">
    <property type="entry name" value="ERAD-ASSOCIATED E3 UBIQUITIN-PROTEIN LIGASE COMPONENT HRD3A-RELATED"/>
    <property type="match status" value="1"/>
</dbReference>
<proteinExistence type="predicted"/>
<dbReference type="SUPFAM" id="SSF81901">
    <property type="entry name" value="HCP-like"/>
    <property type="match status" value="2"/>
</dbReference>
<accession>A0A9N8V2L9</accession>
<dbReference type="Gene3D" id="1.25.40.10">
    <property type="entry name" value="Tetratricopeptide repeat domain"/>
    <property type="match status" value="2"/>
</dbReference>
<dbReference type="Proteomes" id="UP000789508">
    <property type="component" value="Unassembled WGS sequence"/>
</dbReference>
<keyword evidence="2" id="KW-1185">Reference proteome</keyword>
<dbReference type="SMART" id="SM00671">
    <property type="entry name" value="SEL1"/>
    <property type="match status" value="7"/>
</dbReference>
<comment type="caution">
    <text evidence="1">The sequence shown here is derived from an EMBL/GenBank/DDBJ whole genome shotgun (WGS) entry which is preliminary data.</text>
</comment>
<organism evidence="1 2">
    <name type="scientific">Ambispora leptoticha</name>
    <dbReference type="NCBI Taxonomy" id="144679"/>
    <lineage>
        <taxon>Eukaryota</taxon>
        <taxon>Fungi</taxon>
        <taxon>Fungi incertae sedis</taxon>
        <taxon>Mucoromycota</taxon>
        <taxon>Glomeromycotina</taxon>
        <taxon>Glomeromycetes</taxon>
        <taxon>Archaeosporales</taxon>
        <taxon>Ambisporaceae</taxon>
        <taxon>Ambispora</taxon>
    </lineage>
</organism>
<dbReference type="PANTHER" id="PTHR45084">
    <property type="entry name" value="ERAD-ASSOCIATED E3 UBIQUITIN-PROTEIN LIGASE COMPONENT HRD3A-RELATED"/>
    <property type="match status" value="1"/>
</dbReference>
<dbReference type="InterPro" id="IPR006597">
    <property type="entry name" value="Sel1-like"/>
</dbReference>
<dbReference type="InterPro" id="IPR011990">
    <property type="entry name" value="TPR-like_helical_dom_sf"/>
</dbReference>
<dbReference type="Pfam" id="PF08238">
    <property type="entry name" value="Sel1"/>
    <property type="match status" value="7"/>
</dbReference>
<sequence>MNPKDKNLLSSSSVSSISSLSTESISPVSQDNDEPVIVKELLNIFNEMSDNYEDDRIIAIRIRKYLLDNDIHQNEFFEMLSRSQNTPRSISFLAFLYCRGIGVAENKEKTFEVYQIAANMDDALAQNQLGWCYYYGIGTKVNYDKAFEWFQKSAKTYATGQGWLGVCYSRGHGVKQDYDEAFKWYKMAADAGDQWGAFHVGHYYREGIAVANPNQKEAVAYYRKSAEKQNITGQYWLGYCYTEGIGVEKDEKQGFDWFKVAADQGSGFCQFQVGCCYRDGIGVKKDCRKASYWFQLAANEEPTFYYLGDFYQTGTGVVCDIHRALRLLRKAKESEHIALY</sequence>
<gene>
    <name evidence="1" type="ORF">ALEPTO_LOCUS314</name>
</gene>